<dbReference type="EMBL" id="AY091666">
    <property type="protein sequence ID" value="AAM14703.1"/>
    <property type="molecule type" value="Genomic_DNA"/>
</dbReference>
<organism evidence="2">
    <name type="scientific">Ectopseudomonas mendocina</name>
    <name type="common">Pseudomonas mendocina</name>
    <dbReference type="NCBI Taxonomy" id="300"/>
    <lineage>
        <taxon>Bacteria</taxon>
        <taxon>Pseudomonadati</taxon>
        <taxon>Pseudomonadota</taxon>
        <taxon>Gammaproteobacteria</taxon>
        <taxon>Pseudomonadales</taxon>
        <taxon>Pseudomonadaceae</taxon>
        <taxon>Ectopseudomonas</taxon>
    </lineage>
</organism>
<accession>Q8RKT6</accession>
<feature type="compositionally biased region" description="Pro residues" evidence="1">
    <location>
        <begin position="28"/>
        <end position="38"/>
    </location>
</feature>
<protein>
    <submittedName>
        <fullName evidence="2">Uncharacterized protein</fullName>
    </submittedName>
</protein>
<feature type="compositionally biased region" description="Basic and acidic residues" evidence="1">
    <location>
        <begin position="74"/>
        <end position="91"/>
    </location>
</feature>
<proteinExistence type="predicted"/>
<feature type="compositionally biased region" description="Basic and acidic residues" evidence="1">
    <location>
        <begin position="520"/>
        <end position="538"/>
    </location>
</feature>
<name>Q8RKT6_ECTME</name>
<evidence type="ECO:0000256" key="1">
    <source>
        <dbReference type="SAM" id="MobiDB-lite"/>
    </source>
</evidence>
<sequence>MTFPTIRMQPSNGSTGDCTRCSIHWGWPPAPGKGPPDPAALRRADRAGLAESGRAGVQGVDAQPRRTRRRRCHRPDAGDAGDRARNGREQRPAAGQQCAGQRQVPGQYPSQPFRQPAVERARAHGVHPRCLQPGAAARAEHARRSQAARPQPGPVVLPGRAHRHGNGRHGSRGLRQQRQQVLPGLPARTLSAGGGPQDRRQLTRSASPILLHNREQTQALTVAEALCFKPFDGGTAFDLIQPAGGFDTGTLLLVAGDALLPLPSLQIQCLQPIRCLAADQLLAQLPQLLWTRSVRQQGGGLLTQFGLQLGYQQVLQFSGQPGSQLVDGATLGIAVQRGIEADGQPLQAEMVIGFFQAEKRLVNRRIERVRAQRSYGAQPVPHRGEVRNPRMLRFEINELALVVEILVEHGKCLRLGRLRQLRSDMAPQALDALFERLLANGAEEVVEQLTQLWTDDQVAGGVQLELAVDLGALEGGGQLRHDLRCRAGRCALGRTSGSEVGGGRRCGCFCHRRHGGFGPGDKEAQAQRDGQRQQKDGSAHGLAFR</sequence>
<feature type="compositionally biased region" description="Basic residues" evidence="1">
    <location>
        <begin position="160"/>
        <end position="172"/>
    </location>
</feature>
<dbReference type="AlphaFoldDB" id="Q8RKT6"/>
<feature type="region of interest" description="Disordered" evidence="1">
    <location>
        <begin position="519"/>
        <end position="545"/>
    </location>
</feature>
<reference evidence="2" key="1">
    <citation type="journal article" date="2003" name="Bioorg. Med. Chem.">
        <title>Purification and characterization of an alkaline lipase from a newly isolated Pseudomonas mendocina PK-12CS and chemoselective hydrolysis of fatty acid ester.</title>
        <authorList>
            <person name="Jinwal U.K."/>
            <person name="Roy U."/>
            <person name="Chowdhury A.R."/>
            <person name="Bhaduri A.P."/>
            <person name="Roy P.K."/>
        </authorList>
    </citation>
    <scope>NUCLEOTIDE SEQUENCE</scope>
    <source>
        <strain evidence="2">PK-12CS</strain>
    </source>
</reference>
<feature type="region of interest" description="Disordered" evidence="1">
    <location>
        <begin position="24"/>
        <end position="208"/>
    </location>
</feature>
<evidence type="ECO:0000313" key="2">
    <source>
        <dbReference type="EMBL" id="AAM14703.1"/>
    </source>
</evidence>